<accession>A0ABU5IFK8</accession>
<feature type="compositionally biased region" description="Low complexity" evidence="1">
    <location>
        <begin position="82"/>
        <end position="92"/>
    </location>
</feature>
<keyword evidence="3" id="KW-1185">Reference proteome</keyword>
<evidence type="ECO:0000256" key="1">
    <source>
        <dbReference type="SAM" id="MobiDB-lite"/>
    </source>
</evidence>
<proteinExistence type="predicted"/>
<evidence type="ECO:0000313" key="2">
    <source>
        <dbReference type="EMBL" id="MDZ5457886.1"/>
    </source>
</evidence>
<feature type="region of interest" description="Disordered" evidence="1">
    <location>
        <begin position="124"/>
        <end position="165"/>
    </location>
</feature>
<name>A0ABU5IFK8_9BURK</name>
<organism evidence="2 3">
    <name type="scientific">Azohydromonas lata</name>
    <dbReference type="NCBI Taxonomy" id="45677"/>
    <lineage>
        <taxon>Bacteria</taxon>
        <taxon>Pseudomonadati</taxon>
        <taxon>Pseudomonadota</taxon>
        <taxon>Betaproteobacteria</taxon>
        <taxon>Burkholderiales</taxon>
        <taxon>Sphaerotilaceae</taxon>
        <taxon>Azohydromonas</taxon>
    </lineage>
</organism>
<protein>
    <submittedName>
        <fullName evidence="2">Uncharacterized protein</fullName>
    </submittedName>
</protein>
<feature type="region of interest" description="Disordered" evidence="1">
    <location>
        <begin position="23"/>
        <end position="54"/>
    </location>
</feature>
<gene>
    <name evidence="2" type="ORF">SM757_15010</name>
</gene>
<feature type="region of interest" description="Disordered" evidence="1">
    <location>
        <begin position="72"/>
        <end position="92"/>
    </location>
</feature>
<reference evidence="2 3" key="1">
    <citation type="submission" date="2023-11" db="EMBL/GenBank/DDBJ databases">
        <title>Draft genome of Azohydromonas lata strain H1 (DSM1123), a polyhydroxyalkanoate producer.</title>
        <authorList>
            <person name="Traversa D."/>
            <person name="D'Addabbo P."/>
            <person name="Pazzani C."/>
            <person name="Manzari C."/>
            <person name="Chiara M."/>
            <person name="Scrascia M."/>
        </authorList>
    </citation>
    <scope>NUCLEOTIDE SEQUENCE [LARGE SCALE GENOMIC DNA]</scope>
    <source>
        <strain evidence="2 3">H1</strain>
    </source>
</reference>
<dbReference type="RefSeq" id="WP_322466072.1">
    <property type="nucleotide sequence ID" value="NZ_JAXOJX010000023.1"/>
</dbReference>
<comment type="caution">
    <text evidence="2">The sequence shown here is derived from an EMBL/GenBank/DDBJ whole genome shotgun (WGS) entry which is preliminary data.</text>
</comment>
<evidence type="ECO:0000313" key="3">
    <source>
        <dbReference type="Proteomes" id="UP001293718"/>
    </source>
</evidence>
<dbReference type="Proteomes" id="UP001293718">
    <property type="component" value="Unassembled WGS sequence"/>
</dbReference>
<dbReference type="EMBL" id="JAXOJX010000023">
    <property type="protein sequence ID" value="MDZ5457886.1"/>
    <property type="molecule type" value="Genomic_DNA"/>
</dbReference>
<sequence>MREAGCLWDDFVIELLIAATRQRNRGANDPDDDSDDLMPAQRVVPAAGTAPPPVTATARSVFDLAQDVESGPVRVHRHNMPGSSSGFSLSASAKPRRAFNTVARAGAVVRVSGLAYPGNRWTAEKAEKERARRARQKVPPPSLAAKNFKFSKAGAAPDTARTEQR</sequence>